<dbReference type="SUPFAM" id="SSF103506">
    <property type="entry name" value="Mitochondrial carrier"/>
    <property type="match status" value="1"/>
</dbReference>
<comment type="similarity">
    <text evidence="4 15">Belongs to the mitochondrial carrier (TC 2.A.29) family.</text>
</comment>
<dbReference type="Pfam" id="PF11527">
    <property type="entry name" value="ARL2_Bind_BART"/>
    <property type="match status" value="1"/>
</dbReference>
<proteinExistence type="inferred from homology"/>
<evidence type="ECO:0000256" key="3">
    <source>
        <dbReference type="ARBA" id="ARBA00004496"/>
    </source>
</evidence>
<feature type="domain" description="BART" evidence="16">
    <location>
        <begin position="224"/>
        <end position="337"/>
    </location>
</feature>
<evidence type="ECO:0000256" key="7">
    <source>
        <dbReference type="ARBA" id="ARBA00022490"/>
    </source>
</evidence>
<evidence type="ECO:0000256" key="15">
    <source>
        <dbReference type="RuleBase" id="RU000488"/>
    </source>
</evidence>
<name>A0A915D7V5_9BILA</name>
<dbReference type="Gene3D" id="1.50.40.10">
    <property type="entry name" value="Mitochondrial carrier domain"/>
    <property type="match status" value="1"/>
</dbReference>
<dbReference type="Pfam" id="PF00153">
    <property type="entry name" value="Mito_carr"/>
    <property type="match status" value="2"/>
</dbReference>
<dbReference type="GO" id="GO:0005930">
    <property type="term" value="C:axoneme"/>
    <property type="evidence" value="ECO:0007669"/>
    <property type="project" value="TreeGrafter"/>
</dbReference>
<dbReference type="AlphaFoldDB" id="A0A915D7V5"/>
<keyword evidence="11 14" id="KW-0472">Membrane</keyword>
<evidence type="ECO:0000256" key="6">
    <source>
        <dbReference type="ARBA" id="ARBA00021815"/>
    </source>
</evidence>
<keyword evidence="12" id="KW-0966">Cell projection</keyword>
<organism evidence="17 18">
    <name type="scientific">Ditylenchus dipsaci</name>
    <dbReference type="NCBI Taxonomy" id="166011"/>
    <lineage>
        <taxon>Eukaryota</taxon>
        <taxon>Metazoa</taxon>
        <taxon>Ecdysozoa</taxon>
        <taxon>Nematoda</taxon>
        <taxon>Chromadorea</taxon>
        <taxon>Rhabditida</taxon>
        <taxon>Tylenchina</taxon>
        <taxon>Tylenchomorpha</taxon>
        <taxon>Sphaerularioidea</taxon>
        <taxon>Anguinidae</taxon>
        <taxon>Anguininae</taxon>
        <taxon>Ditylenchus</taxon>
    </lineage>
</organism>
<evidence type="ECO:0000256" key="8">
    <source>
        <dbReference type="ARBA" id="ARBA00022692"/>
    </source>
</evidence>
<protein>
    <recommendedName>
        <fullName evidence="6">Cilia- and flagella-associated protein 36</fullName>
    </recommendedName>
    <alternativeName>
        <fullName evidence="13">Coiled-coil domain-containing protein 104</fullName>
    </alternativeName>
</protein>
<evidence type="ECO:0000256" key="9">
    <source>
        <dbReference type="ARBA" id="ARBA00023054"/>
    </source>
</evidence>
<dbReference type="InterPro" id="IPR042541">
    <property type="entry name" value="BART_sf"/>
</dbReference>
<sequence>MLKLRVQLQPNNFNTMASSPYQCFKNIIRQHGYKSLTRGLLATQLRDTTGIGIYFASYEYMARKMSKDGQMESLTSVQLLLAGGMAGTFSWMFNYPVDVIKTRFQADDSHKTYVQSFSYKCCNLLYCGMTYRLLIDYDLFGKIFPSSLPDRTTTQEYLPATAACSSLTKSSQARRHLPREDYISGYELWSNLGLLPEAGSTLIDPISINRRPSMPDPSTTDPQLIFRKFLEFLETDMWLLPINNFMEQNSIAFEREQGDPETFVKIYKKFTELIDTLMDSYCQDTGINGQHLVEALKSTDKSSKLSYKEKVLLEPIVASQDFNIFVPMMMRKNIELQLQALKMLELFKLDEDDAEIWKVLFDEDESERLILISVLKQSREEFEHDQRMREEWQKQLDAATQNSLKEKQLLESMRKMEQSRLDEAMKKTEEKFKNMSIGGEQTRIFSNLILENAHNTASSVSPAASTSTKHAIVVNKTSNSISANLNPNTSTEPKNLNKLAMTKVCIVLEFRPPQKL</sequence>
<comment type="similarity">
    <text evidence="5">Belongs to the CFAP36 family.</text>
</comment>
<keyword evidence="10" id="KW-0969">Cilium</keyword>
<evidence type="ECO:0000256" key="5">
    <source>
        <dbReference type="ARBA" id="ARBA00007460"/>
    </source>
</evidence>
<dbReference type="InterPro" id="IPR018108">
    <property type="entry name" value="MCP_transmembrane"/>
</dbReference>
<dbReference type="PROSITE" id="PS50920">
    <property type="entry name" value="SOLCAR"/>
    <property type="match status" value="1"/>
</dbReference>
<keyword evidence="8 14" id="KW-0812">Transmembrane</keyword>
<dbReference type="InterPro" id="IPR023379">
    <property type="entry name" value="BART_dom"/>
</dbReference>
<dbReference type="InterPro" id="IPR023395">
    <property type="entry name" value="MCP_dom_sf"/>
</dbReference>
<comment type="subcellular location">
    <subcellularLocation>
        <location evidence="1">Cell projection</location>
        <location evidence="1">Cilium</location>
    </subcellularLocation>
    <subcellularLocation>
        <location evidence="3">Cytoplasm</location>
    </subcellularLocation>
    <subcellularLocation>
        <location evidence="2">Membrane</location>
        <topology evidence="2">Multi-pass membrane protein</topology>
    </subcellularLocation>
</comment>
<keyword evidence="9" id="KW-0175">Coiled coil</keyword>
<evidence type="ECO:0000256" key="1">
    <source>
        <dbReference type="ARBA" id="ARBA00004138"/>
    </source>
</evidence>
<reference evidence="18" key="1">
    <citation type="submission" date="2022-11" db="UniProtKB">
        <authorList>
            <consortium name="WormBaseParasite"/>
        </authorList>
    </citation>
    <scope>IDENTIFICATION</scope>
</reference>
<feature type="repeat" description="Solcar" evidence="14">
    <location>
        <begin position="1"/>
        <end position="64"/>
    </location>
</feature>
<dbReference type="PANTHER" id="PTHR21532">
    <property type="entry name" value="PHOSPHODIESTERASE HL"/>
    <property type="match status" value="1"/>
</dbReference>
<evidence type="ECO:0000256" key="10">
    <source>
        <dbReference type="ARBA" id="ARBA00023069"/>
    </source>
</evidence>
<evidence type="ECO:0000256" key="14">
    <source>
        <dbReference type="PROSITE-ProRule" id="PRU00282"/>
    </source>
</evidence>
<dbReference type="Proteomes" id="UP000887574">
    <property type="component" value="Unplaced"/>
</dbReference>
<evidence type="ECO:0000256" key="11">
    <source>
        <dbReference type="ARBA" id="ARBA00023136"/>
    </source>
</evidence>
<dbReference type="Gene3D" id="1.20.1520.10">
    <property type="entry name" value="ADP-ribosylation factor-like 2-binding protein, domain"/>
    <property type="match status" value="1"/>
</dbReference>
<dbReference type="InterPro" id="IPR038888">
    <property type="entry name" value="CFAP36"/>
</dbReference>
<dbReference type="WBParaSite" id="jg1666">
    <property type="protein sequence ID" value="jg1666"/>
    <property type="gene ID" value="jg1666"/>
</dbReference>
<evidence type="ECO:0000313" key="17">
    <source>
        <dbReference type="Proteomes" id="UP000887574"/>
    </source>
</evidence>
<keyword evidence="15" id="KW-0813">Transport</keyword>
<keyword evidence="17" id="KW-1185">Reference proteome</keyword>
<dbReference type="PANTHER" id="PTHR21532:SF0">
    <property type="entry name" value="CILIA- AND FLAGELLA-ASSOCIATED PROTEIN 36"/>
    <property type="match status" value="1"/>
</dbReference>
<evidence type="ECO:0000259" key="16">
    <source>
        <dbReference type="Pfam" id="PF11527"/>
    </source>
</evidence>
<evidence type="ECO:0000256" key="12">
    <source>
        <dbReference type="ARBA" id="ARBA00023273"/>
    </source>
</evidence>
<evidence type="ECO:0000313" key="18">
    <source>
        <dbReference type="WBParaSite" id="jg1666"/>
    </source>
</evidence>
<accession>A0A915D7V5</accession>
<keyword evidence="7" id="KW-0963">Cytoplasm</keyword>
<dbReference type="GO" id="GO:0097546">
    <property type="term" value="C:ciliary base"/>
    <property type="evidence" value="ECO:0007669"/>
    <property type="project" value="TreeGrafter"/>
</dbReference>
<evidence type="ECO:0000256" key="4">
    <source>
        <dbReference type="ARBA" id="ARBA00006375"/>
    </source>
</evidence>
<dbReference type="GO" id="GO:0016020">
    <property type="term" value="C:membrane"/>
    <property type="evidence" value="ECO:0007669"/>
    <property type="project" value="UniProtKB-SubCell"/>
</dbReference>
<evidence type="ECO:0000256" key="13">
    <source>
        <dbReference type="ARBA" id="ARBA00031593"/>
    </source>
</evidence>
<evidence type="ECO:0000256" key="2">
    <source>
        <dbReference type="ARBA" id="ARBA00004141"/>
    </source>
</evidence>